<dbReference type="AlphaFoldDB" id="A0A0J6CVR6"/>
<reference evidence="1" key="1">
    <citation type="submission" date="2015-06" db="EMBL/GenBank/DDBJ databases">
        <authorList>
            <person name="Liu B."/>
            <person name="Wang J."/>
            <person name="Zhu Y."/>
            <person name="Liu G."/>
            <person name="Chen Q."/>
            <person name="Zheng C."/>
            <person name="Che J."/>
            <person name="Ge C."/>
            <person name="Shi H."/>
            <person name="Pan Z."/>
            <person name="Liu X."/>
        </authorList>
    </citation>
    <scope>NUCLEOTIDE SEQUENCE [LARGE SCALE GENOMIC DNA]</scope>
    <source>
        <strain evidence="1">DSM 16346</strain>
    </source>
</reference>
<dbReference type="STRING" id="157733.AB986_18745"/>
<dbReference type="Gene3D" id="3.40.220.10">
    <property type="entry name" value="Leucine Aminopeptidase, subunit E, domain 1"/>
    <property type="match status" value="1"/>
</dbReference>
<dbReference type="OrthoDB" id="9780211at2"/>
<dbReference type="InterPro" id="IPR043472">
    <property type="entry name" value="Macro_dom-like"/>
</dbReference>
<evidence type="ECO:0000313" key="2">
    <source>
        <dbReference type="Proteomes" id="UP000035996"/>
    </source>
</evidence>
<proteinExistence type="predicted"/>
<keyword evidence="2" id="KW-1185">Reference proteome</keyword>
<accession>A0A0J6CVR6</accession>
<sequence length="146" mass="16601">MISLEKGNLLKSDCTVIAHQCDCFNAMDVGIAKSVKETYPEAAKADEDFPFSPKKKLGKCSFALSRDNKRIIANLYGQYKPAGLQTNYPAWLKSFEHMIKELKPFEEKGFKIKIGCGIDKDDLINVKKSLEKISKKYEKPIHVYYS</sequence>
<name>A0A0J6CVR6_9BACL</name>
<comment type="caution">
    <text evidence="1">The sequence shown here is derived from an EMBL/GenBank/DDBJ whole genome shotgun (WGS) entry which is preliminary data.</text>
</comment>
<organism evidence="1 2">
    <name type="scientific">Guptibacillus hwajinpoensis</name>
    <dbReference type="NCBI Taxonomy" id="208199"/>
    <lineage>
        <taxon>Bacteria</taxon>
        <taxon>Bacillati</taxon>
        <taxon>Bacillota</taxon>
        <taxon>Bacilli</taxon>
        <taxon>Bacillales</taxon>
        <taxon>Guptibacillaceae</taxon>
        <taxon>Guptibacillus</taxon>
    </lineage>
</organism>
<protein>
    <recommendedName>
        <fullName evidence="3">Macro domain-containing protein</fullName>
    </recommendedName>
</protein>
<dbReference type="Proteomes" id="UP000035996">
    <property type="component" value="Unassembled WGS sequence"/>
</dbReference>
<dbReference type="SUPFAM" id="SSF52949">
    <property type="entry name" value="Macro domain-like"/>
    <property type="match status" value="1"/>
</dbReference>
<dbReference type="EMBL" id="LELK01000009">
    <property type="protein sequence ID" value="KMM36164.1"/>
    <property type="molecule type" value="Genomic_DNA"/>
</dbReference>
<evidence type="ECO:0000313" key="1">
    <source>
        <dbReference type="EMBL" id="KMM36164.1"/>
    </source>
</evidence>
<gene>
    <name evidence="1" type="ORF">AB986_18745</name>
</gene>
<dbReference type="RefSeq" id="WP_048313140.1">
    <property type="nucleotide sequence ID" value="NZ_CP119526.1"/>
</dbReference>
<evidence type="ECO:0008006" key="3">
    <source>
        <dbReference type="Google" id="ProtNLM"/>
    </source>
</evidence>